<organism evidence="2">
    <name type="scientific">Rhipicephalus zambeziensis</name>
    <dbReference type="NCBI Taxonomy" id="60191"/>
    <lineage>
        <taxon>Eukaryota</taxon>
        <taxon>Metazoa</taxon>
        <taxon>Ecdysozoa</taxon>
        <taxon>Arthropoda</taxon>
        <taxon>Chelicerata</taxon>
        <taxon>Arachnida</taxon>
        <taxon>Acari</taxon>
        <taxon>Parasitiformes</taxon>
        <taxon>Ixodida</taxon>
        <taxon>Ixodoidea</taxon>
        <taxon>Ixodidae</taxon>
        <taxon>Rhipicephalinae</taxon>
        <taxon>Rhipicephalus</taxon>
        <taxon>Rhipicephalus</taxon>
    </lineage>
</organism>
<name>A0A224Y6K0_9ACAR</name>
<protein>
    <submittedName>
        <fullName evidence="2">Hirudin</fullName>
    </submittedName>
</protein>
<sequence length="88" mass="9665">MKRSNGGGGDFETIPVIDRRDLQARNGVASLDYDNEEDNDVGGSEGSEIAKPRMKRSNGGGGDFESIPVINKREIDWYSNEQNAFQDA</sequence>
<accession>A0A224Y6K0</accession>
<dbReference type="AlphaFoldDB" id="A0A224Y6K0"/>
<reference evidence="2" key="1">
    <citation type="journal article" date="2017" name="Parasit. Vectors">
        <title>Sialotranscriptomics of Rhipicephalus zambeziensis reveals intricate expression profiles of secretory proteins and suggests tight temporal transcriptional regulation during blood-feeding.</title>
        <authorList>
            <person name="de Castro M.H."/>
            <person name="de Klerk D."/>
            <person name="Pienaar R."/>
            <person name="Rees D.J.G."/>
            <person name="Mans B.J."/>
        </authorList>
    </citation>
    <scope>NUCLEOTIDE SEQUENCE</scope>
    <source>
        <tissue evidence="2">Salivary glands</tissue>
    </source>
</reference>
<dbReference type="EMBL" id="GFPF01001189">
    <property type="protein sequence ID" value="MAA12335.1"/>
    <property type="molecule type" value="Transcribed_RNA"/>
</dbReference>
<feature type="region of interest" description="Disordered" evidence="1">
    <location>
        <begin position="28"/>
        <end position="67"/>
    </location>
</feature>
<proteinExistence type="predicted"/>
<evidence type="ECO:0000256" key="1">
    <source>
        <dbReference type="SAM" id="MobiDB-lite"/>
    </source>
</evidence>
<evidence type="ECO:0000313" key="2">
    <source>
        <dbReference type="EMBL" id="MAA12335.1"/>
    </source>
</evidence>